<evidence type="ECO:0000256" key="1">
    <source>
        <dbReference type="ARBA" id="ARBA00010088"/>
    </source>
</evidence>
<dbReference type="Pfam" id="PF08386">
    <property type="entry name" value="Abhydrolase_4"/>
    <property type="match status" value="1"/>
</dbReference>
<comment type="caution">
    <text evidence="6">The sequence shown here is derived from an EMBL/GenBank/DDBJ whole genome shotgun (WGS) entry which is preliminary data.</text>
</comment>
<dbReference type="OrthoDB" id="4498590at2"/>
<reference evidence="6 7" key="1">
    <citation type="submission" date="2019-06" db="EMBL/GenBank/DDBJ databases">
        <title>Description of Kitasatospora acidophila sp. nov. isolated from pine grove soil, and reclassification of Streptomyces novaecaesareae to Kitasatospora novaeceasareae comb. nov.</title>
        <authorList>
            <person name="Kim M.J."/>
        </authorList>
    </citation>
    <scope>NUCLEOTIDE SEQUENCE [LARGE SCALE GENOMIC DNA]</scope>
    <source>
        <strain evidence="6 7">MMS16-CNU292</strain>
    </source>
</reference>
<dbReference type="Proteomes" id="UP000319103">
    <property type="component" value="Unassembled WGS sequence"/>
</dbReference>
<evidence type="ECO:0000313" key="7">
    <source>
        <dbReference type="Proteomes" id="UP000319103"/>
    </source>
</evidence>
<sequence>MRGHERTNRSVGRGTVALVLASLTAALVGCGPNTPDHALGPGAQASPPAATEPAVQPALRAFYQQHPVWTACGELQCATLTVPMDYAQPQDGRTFTLPLIRAAATDPAKRIGSLVFDPGGPGASGVATLKEGGLDSFGKEARAHFDIVGFDPRGVAGSKPAVDCTAQDDTTDQGPGGAEATQPLYPRTDAERQAALADADRSVAACRAHSGDLLPHVGTLDAARDLDVLRAVLGDEKLSYLGWSYGTYLGTVYAEQFRHRVRALVLDGAIDPARDWSEQALSGGRAFRKAVDDYAQKCASVVGKSCPAATPDGIRKLIADLYAKTARHPLRIKGSTDRLDENALHTAVTMSMYAPESQWQALSEGLSTAASSGDGTALAAIAKQSGSLQDDSSGADGAGTADAPPRDNSGDILTAVNCLDSPHPTDPQVYWQLLDRAYQDSGVFGASSVLAELGCRNWPTGPQHPHRVKADGLPPVLVVGTTGDAATPYEDAKSLASQLPGGMLLTFNGLGHTAYGRSNSCVTDAVDGYLVALKPVQPGAGC</sequence>
<evidence type="ECO:0000256" key="2">
    <source>
        <dbReference type="ARBA" id="ARBA00022729"/>
    </source>
</evidence>
<dbReference type="GO" id="GO:0016787">
    <property type="term" value="F:hydrolase activity"/>
    <property type="evidence" value="ECO:0007669"/>
    <property type="project" value="UniProtKB-KW"/>
</dbReference>
<dbReference type="AlphaFoldDB" id="A0A540VX13"/>
<gene>
    <name evidence="6" type="ORF">E6W39_02440</name>
</gene>
<comment type="similarity">
    <text evidence="1">Belongs to the peptidase S33 family.</text>
</comment>
<dbReference type="Gene3D" id="3.40.50.1820">
    <property type="entry name" value="alpha/beta hydrolase"/>
    <property type="match status" value="1"/>
</dbReference>
<name>A0A540VX13_9ACTN</name>
<keyword evidence="3 6" id="KW-0378">Hydrolase</keyword>
<evidence type="ECO:0000256" key="4">
    <source>
        <dbReference type="SAM" id="MobiDB-lite"/>
    </source>
</evidence>
<feature type="domain" description="Peptidase S33 tripeptidyl aminopeptidase-like C-terminal" evidence="5">
    <location>
        <begin position="443"/>
        <end position="535"/>
    </location>
</feature>
<keyword evidence="7" id="KW-1185">Reference proteome</keyword>
<feature type="region of interest" description="Disordered" evidence="4">
    <location>
        <begin position="384"/>
        <end position="420"/>
    </location>
</feature>
<evidence type="ECO:0000259" key="5">
    <source>
        <dbReference type="Pfam" id="PF08386"/>
    </source>
</evidence>
<protein>
    <submittedName>
        <fullName evidence="6">Alpha/beta hydrolase</fullName>
    </submittedName>
</protein>
<feature type="compositionally biased region" description="Low complexity" evidence="4">
    <location>
        <begin position="385"/>
        <end position="403"/>
    </location>
</feature>
<feature type="region of interest" description="Disordered" evidence="4">
    <location>
        <begin position="159"/>
        <end position="186"/>
    </location>
</feature>
<dbReference type="SUPFAM" id="SSF53474">
    <property type="entry name" value="alpha/beta-Hydrolases"/>
    <property type="match status" value="1"/>
</dbReference>
<dbReference type="InterPro" id="IPR029058">
    <property type="entry name" value="AB_hydrolase_fold"/>
</dbReference>
<dbReference type="InterPro" id="IPR051601">
    <property type="entry name" value="Serine_prot/Carboxylest_S33"/>
</dbReference>
<dbReference type="PANTHER" id="PTHR43248">
    <property type="entry name" value="2-SUCCINYL-6-HYDROXY-2,4-CYCLOHEXADIENE-1-CARBOXYLATE SYNTHASE"/>
    <property type="match status" value="1"/>
</dbReference>
<accession>A0A540VX13</accession>
<proteinExistence type="inferred from homology"/>
<evidence type="ECO:0000313" key="6">
    <source>
        <dbReference type="EMBL" id="TQF01303.1"/>
    </source>
</evidence>
<dbReference type="InterPro" id="IPR013595">
    <property type="entry name" value="Pept_S33_TAP-like_C"/>
</dbReference>
<keyword evidence="2" id="KW-0732">Signal</keyword>
<dbReference type="PANTHER" id="PTHR43248:SF29">
    <property type="entry name" value="TRIPEPTIDYL AMINOPEPTIDASE"/>
    <property type="match status" value="1"/>
</dbReference>
<dbReference type="EMBL" id="VIGB01000003">
    <property type="protein sequence ID" value="TQF01303.1"/>
    <property type="molecule type" value="Genomic_DNA"/>
</dbReference>
<evidence type="ECO:0000256" key="3">
    <source>
        <dbReference type="ARBA" id="ARBA00022801"/>
    </source>
</evidence>
<dbReference type="PROSITE" id="PS51257">
    <property type="entry name" value="PROKAR_LIPOPROTEIN"/>
    <property type="match status" value="1"/>
</dbReference>
<organism evidence="6 7">
    <name type="scientific">Kitasatospora acidiphila</name>
    <dbReference type="NCBI Taxonomy" id="2567942"/>
    <lineage>
        <taxon>Bacteria</taxon>
        <taxon>Bacillati</taxon>
        <taxon>Actinomycetota</taxon>
        <taxon>Actinomycetes</taxon>
        <taxon>Kitasatosporales</taxon>
        <taxon>Streptomycetaceae</taxon>
        <taxon>Kitasatospora</taxon>
    </lineage>
</organism>